<dbReference type="Gene3D" id="1.10.10.10">
    <property type="entry name" value="Winged helix-like DNA-binding domain superfamily/Winged helix DNA-binding domain"/>
    <property type="match status" value="1"/>
</dbReference>
<feature type="domain" description="HTH gntR-type" evidence="4">
    <location>
        <begin position="12"/>
        <end position="79"/>
    </location>
</feature>
<keyword evidence="1" id="KW-0805">Transcription regulation</keyword>
<keyword evidence="6" id="KW-1185">Reference proteome</keyword>
<name>A0ABS5A4R5_9PSEU</name>
<evidence type="ECO:0000256" key="3">
    <source>
        <dbReference type="ARBA" id="ARBA00023163"/>
    </source>
</evidence>
<accession>A0ABS5A4R5</accession>
<dbReference type="InterPro" id="IPR008920">
    <property type="entry name" value="TF_FadR/GntR_C"/>
</dbReference>
<dbReference type="PANTHER" id="PTHR43537">
    <property type="entry name" value="TRANSCRIPTIONAL REGULATOR, GNTR FAMILY"/>
    <property type="match status" value="1"/>
</dbReference>
<comment type="caution">
    <text evidence="5">The sequence shown here is derived from an EMBL/GenBank/DDBJ whole genome shotgun (WGS) entry which is preliminary data.</text>
</comment>
<dbReference type="PROSITE" id="PS50949">
    <property type="entry name" value="HTH_GNTR"/>
    <property type="match status" value="1"/>
</dbReference>
<dbReference type="EMBL" id="JAGIOO010000001">
    <property type="protein sequence ID" value="MBP2471575.1"/>
    <property type="molecule type" value="Genomic_DNA"/>
</dbReference>
<dbReference type="PANTHER" id="PTHR43537:SF5">
    <property type="entry name" value="UXU OPERON TRANSCRIPTIONAL REGULATOR"/>
    <property type="match status" value="1"/>
</dbReference>
<dbReference type="Proteomes" id="UP001519363">
    <property type="component" value="Unassembled WGS sequence"/>
</dbReference>
<gene>
    <name evidence="5" type="ORF">JOF53_000447</name>
</gene>
<dbReference type="Gene3D" id="1.20.120.530">
    <property type="entry name" value="GntR ligand-binding domain-like"/>
    <property type="match status" value="1"/>
</dbReference>
<dbReference type="CDD" id="cd07377">
    <property type="entry name" value="WHTH_GntR"/>
    <property type="match status" value="1"/>
</dbReference>
<evidence type="ECO:0000259" key="4">
    <source>
        <dbReference type="PROSITE" id="PS50949"/>
    </source>
</evidence>
<sequence>MSALDGFVIRRATTAQQVADGLSERILAGAFGPGDRLRESAIATELGVARNTVREAVRMLELGGLVRYEVNRGAVVISPTPEGVEALYTARERLETAAAARGVRRPEQLTAIADAFAALEEAAASRDPARIVDRDLAFHAAVVALLDSSRLTDFFADLAKELRFYLMALSVADREFETPEVVVAEHRVILEAVRSGDRDRAVAELRAHIEVNAMRLKEILAERR</sequence>
<evidence type="ECO:0000313" key="6">
    <source>
        <dbReference type="Proteomes" id="UP001519363"/>
    </source>
</evidence>
<organism evidence="5 6">
    <name type="scientific">Crossiella equi</name>
    <dbReference type="NCBI Taxonomy" id="130796"/>
    <lineage>
        <taxon>Bacteria</taxon>
        <taxon>Bacillati</taxon>
        <taxon>Actinomycetota</taxon>
        <taxon>Actinomycetes</taxon>
        <taxon>Pseudonocardiales</taxon>
        <taxon>Pseudonocardiaceae</taxon>
        <taxon>Crossiella</taxon>
    </lineage>
</organism>
<evidence type="ECO:0000256" key="1">
    <source>
        <dbReference type="ARBA" id="ARBA00023015"/>
    </source>
</evidence>
<dbReference type="SUPFAM" id="SSF46785">
    <property type="entry name" value="Winged helix' DNA-binding domain"/>
    <property type="match status" value="1"/>
</dbReference>
<dbReference type="InterPro" id="IPR000524">
    <property type="entry name" value="Tscrpt_reg_HTH_GntR"/>
</dbReference>
<proteinExistence type="predicted"/>
<keyword evidence="3" id="KW-0804">Transcription</keyword>
<keyword evidence="2 5" id="KW-0238">DNA-binding</keyword>
<protein>
    <submittedName>
        <fullName evidence="5">DNA-binding GntR family transcriptional regulator</fullName>
    </submittedName>
</protein>
<evidence type="ECO:0000256" key="2">
    <source>
        <dbReference type="ARBA" id="ARBA00023125"/>
    </source>
</evidence>
<dbReference type="SMART" id="SM00345">
    <property type="entry name" value="HTH_GNTR"/>
    <property type="match status" value="1"/>
</dbReference>
<dbReference type="SUPFAM" id="SSF48008">
    <property type="entry name" value="GntR ligand-binding domain-like"/>
    <property type="match status" value="1"/>
</dbReference>
<dbReference type="InterPro" id="IPR036390">
    <property type="entry name" value="WH_DNA-bd_sf"/>
</dbReference>
<dbReference type="InterPro" id="IPR011711">
    <property type="entry name" value="GntR_C"/>
</dbReference>
<dbReference type="SMART" id="SM00895">
    <property type="entry name" value="FCD"/>
    <property type="match status" value="1"/>
</dbReference>
<dbReference type="Pfam" id="PF00392">
    <property type="entry name" value="GntR"/>
    <property type="match status" value="1"/>
</dbReference>
<dbReference type="GO" id="GO:0003677">
    <property type="term" value="F:DNA binding"/>
    <property type="evidence" value="ECO:0007669"/>
    <property type="project" value="UniProtKB-KW"/>
</dbReference>
<evidence type="ECO:0000313" key="5">
    <source>
        <dbReference type="EMBL" id="MBP2471575.1"/>
    </source>
</evidence>
<reference evidence="5 6" key="1">
    <citation type="submission" date="2021-03" db="EMBL/GenBank/DDBJ databases">
        <title>Sequencing the genomes of 1000 actinobacteria strains.</title>
        <authorList>
            <person name="Klenk H.-P."/>
        </authorList>
    </citation>
    <scope>NUCLEOTIDE SEQUENCE [LARGE SCALE GENOMIC DNA]</scope>
    <source>
        <strain evidence="5 6">DSM 44580</strain>
    </source>
</reference>
<dbReference type="InterPro" id="IPR036388">
    <property type="entry name" value="WH-like_DNA-bd_sf"/>
</dbReference>
<dbReference type="RefSeq" id="WP_086782752.1">
    <property type="nucleotide sequence ID" value="NZ_JAGIOO010000001.1"/>
</dbReference>
<dbReference type="Pfam" id="PF07729">
    <property type="entry name" value="FCD"/>
    <property type="match status" value="1"/>
</dbReference>